<sequence>MLNPADIIQQAAQEAAESSMDAHGYHVDAETAWSFVSMLWWDTEDERYADLEDSDGSTLTMPAAFATAYAQECAK</sequence>
<proteinExistence type="predicted"/>
<protein>
    <submittedName>
        <fullName evidence="1">Uncharacterized protein</fullName>
    </submittedName>
</protein>
<gene>
    <name evidence="1" type="ORF">UFOVP1122_17</name>
</gene>
<evidence type="ECO:0000313" key="1">
    <source>
        <dbReference type="EMBL" id="CAB4184606.1"/>
    </source>
</evidence>
<name>A0A6J5QPU5_9CAUD</name>
<reference evidence="1" key="1">
    <citation type="submission" date="2020-05" db="EMBL/GenBank/DDBJ databases">
        <authorList>
            <person name="Chiriac C."/>
            <person name="Salcher M."/>
            <person name="Ghai R."/>
            <person name="Kavagutti S V."/>
        </authorList>
    </citation>
    <scope>NUCLEOTIDE SEQUENCE</scope>
</reference>
<dbReference type="EMBL" id="LR797061">
    <property type="protein sequence ID" value="CAB4184606.1"/>
    <property type="molecule type" value="Genomic_DNA"/>
</dbReference>
<accession>A0A6J5QPU5</accession>
<organism evidence="1">
    <name type="scientific">uncultured Caudovirales phage</name>
    <dbReference type="NCBI Taxonomy" id="2100421"/>
    <lineage>
        <taxon>Viruses</taxon>
        <taxon>Duplodnaviria</taxon>
        <taxon>Heunggongvirae</taxon>
        <taxon>Uroviricota</taxon>
        <taxon>Caudoviricetes</taxon>
        <taxon>Peduoviridae</taxon>
        <taxon>Maltschvirus</taxon>
        <taxon>Maltschvirus maltsch</taxon>
    </lineage>
</organism>